<evidence type="ECO:0000256" key="1">
    <source>
        <dbReference type="ARBA" id="ARBA00010333"/>
    </source>
</evidence>
<dbReference type="Gene3D" id="3.40.190.10">
    <property type="entry name" value="Periplasmic binding protein-like II"/>
    <property type="match status" value="2"/>
</dbReference>
<gene>
    <name evidence="4" type="ORF">SAMN04487963_2273</name>
</gene>
<dbReference type="Pfam" id="PF00497">
    <property type="entry name" value="SBP_bac_3"/>
    <property type="match status" value="1"/>
</dbReference>
<comment type="similarity">
    <text evidence="1">Belongs to the bacterial solute-binding protein 3 family.</text>
</comment>
<dbReference type="EMBL" id="FOUE01000003">
    <property type="protein sequence ID" value="SFM36976.1"/>
    <property type="molecule type" value="Genomic_DNA"/>
</dbReference>
<dbReference type="InterPro" id="IPR001638">
    <property type="entry name" value="Solute-binding_3/MltF_N"/>
</dbReference>
<sequence length="289" mass="31910">MNVSGSSGKQGLASLSIDQQEKFVRYWLLRVVLRVLLLVVLVQGTAPLYAGEPVAGQTLTAGLAEADYPPFYFRENDRLVGFSIEVLDEVAQSIGVDIRYQRLSWPRVLQALSDGSVDMVTTFSNTAERAPLVVYTGIPHAFERNHLFALTDADIRFDGDLETLSAYRIGAITGYSYGDAFDNASYLMVERVLDEPTLVRMVLGGRFDVAVGNPFAVNLEAGNQDAAGRLRFLEPAVNSSPIYMAFSRRHPQALELAAAFTAAIYKFKETERYQSLLDKYRLRGTGFGG</sequence>
<name>A0A1I4QB05_9GAMM</name>
<dbReference type="SUPFAM" id="SSF53850">
    <property type="entry name" value="Periplasmic binding protein-like II"/>
    <property type="match status" value="1"/>
</dbReference>
<evidence type="ECO:0000313" key="4">
    <source>
        <dbReference type="EMBL" id="SFM36976.1"/>
    </source>
</evidence>
<dbReference type="Proteomes" id="UP000198519">
    <property type="component" value="Unassembled WGS sequence"/>
</dbReference>
<evidence type="ECO:0000259" key="3">
    <source>
        <dbReference type="SMART" id="SM00062"/>
    </source>
</evidence>
<dbReference type="AlphaFoldDB" id="A0A1I4QB05"/>
<evidence type="ECO:0000313" key="5">
    <source>
        <dbReference type="Proteomes" id="UP000198519"/>
    </source>
</evidence>
<protein>
    <submittedName>
        <fullName evidence="4">Amino acid ABC transporter substrate-binding protein, PAAT family</fullName>
    </submittedName>
</protein>
<dbReference type="STRING" id="488535.SAMN04487963_2273"/>
<organism evidence="4 5">
    <name type="scientific">Marinobacter zhejiangensis</name>
    <dbReference type="NCBI Taxonomy" id="488535"/>
    <lineage>
        <taxon>Bacteria</taxon>
        <taxon>Pseudomonadati</taxon>
        <taxon>Pseudomonadota</taxon>
        <taxon>Gammaproteobacteria</taxon>
        <taxon>Pseudomonadales</taxon>
        <taxon>Marinobacteraceae</taxon>
        <taxon>Marinobacter</taxon>
    </lineage>
</organism>
<accession>A0A1I4QB05</accession>
<proteinExistence type="inferred from homology"/>
<keyword evidence="2" id="KW-0732">Signal</keyword>
<feature type="domain" description="Solute-binding protein family 3/N-terminal" evidence="3">
    <location>
        <begin position="58"/>
        <end position="284"/>
    </location>
</feature>
<dbReference type="PANTHER" id="PTHR35936:SF25">
    <property type="entry name" value="ABC TRANSPORTER SUBSTRATE-BINDING PROTEIN"/>
    <property type="match status" value="1"/>
</dbReference>
<dbReference type="PANTHER" id="PTHR35936">
    <property type="entry name" value="MEMBRANE-BOUND LYTIC MUREIN TRANSGLYCOSYLASE F"/>
    <property type="match status" value="1"/>
</dbReference>
<evidence type="ECO:0000256" key="2">
    <source>
        <dbReference type="ARBA" id="ARBA00022729"/>
    </source>
</evidence>
<dbReference type="OrthoDB" id="6193186at2"/>
<reference evidence="5" key="1">
    <citation type="submission" date="2016-10" db="EMBL/GenBank/DDBJ databases">
        <authorList>
            <person name="Varghese N."/>
            <person name="Submissions S."/>
        </authorList>
    </citation>
    <scope>NUCLEOTIDE SEQUENCE [LARGE SCALE GENOMIC DNA]</scope>
    <source>
        <strain evidence="5">CGMCC 1.7061</strain>
    </source>
</reference>
<keyword evidence="5" id="KW-1185">Reference proteome</keyword>
<dbReference type="SMART" id="SM00062">
    <property type="entry name" value="PBPb"/>
    <property type="match status" value="1"/>
</dbReference>